<keyword evidence="7" id="KW-0342">GTP-binding</keyword>
<comment type="similarity">
    <text evidence="2">Belongs to the GTP-binding SRP family.</text>
</comment>
<dbReference type="InterPro" id="IPR013822">
    <property type="entry name" value="Signal_recog_particl_SRP54_hlx"/>
</dbReference>
<feature type="compositionally biased region" description="Low complexity" evidence="10">
    <location>
        <begin position="52"/>
        <end position="61"/>
    </location>
</feature>
<dbReference type="SUPFAM" id="SSF47364">
    <property type="entry name" value="Domain of the SRP/SRP receptor G-proteins"/>
    <property type="match status" value="1"/>
</dbReference>
<dbReference type="PROSITE" id="PS00300">
    <property type="entry name" value="SRP54"/>
    <property type="match status" value="1"/>
</dbReference>
<dbReference type="GO" id="GO:0006614">
    <property type="term" value="P:SRP-dependent cotranslational protein targeting to membrane"/>
    <property type="evidence" value="ECO:0007669"/>
    <property type="project" value="InterPro"/>
</dbReference>
<dbReference type="FunFam" id="3.40.50.300:FF:000053">
    <property type="entry name" value="Signal recognition particle receptor FtsY"/>
    <property type="match status" value="1"/>
</dbReference>
<dbReference type="EMBL" id="CAFAAJ010000129">
    <property type="protein sequence ID" value="CAB4814363.1"/>
    <property type="molecule type" value="Genomic_DNA"/>
</dbReference>
<dbReference type="GO" id="GO:0005525">
    <property type="term" value="F:GTP binding"/>
    <property type="evidence" value="ECO:0007669"/>
    <property type="project" value="UniProtKB-KW"/>
</dbReference>
<dbReference type="GO" id="GO:0005886">
    <property type="term" value="C:plasma membrane"/>
    <property type="evidence" value="ECO:0007669"/>
    <property type="project" value="UniProtKB-SubCell"/>
</dbReference>
<dbReference type="CDD" id="cd17874">
    <property type="entry name" value="FtsY"/>
    <property type="match status" value="1"/>
</dbReference>
<keyword evidence="6" id="KW-0378">Hydrolase</keyword>
<dbReference type="GO" id="GO:0005047">
    <property type="term" value="F:signal recognition particle binding"/>
    <property type="evidence" value="ECO:0007669"/>
    <property type="project" value="TreeGrafter"/>
</dbReference>
<keyword evidence="9" id="KW-0675">Receptor</keyword>
<dbReference type="InterPro" id="IPR003593">
    <property type="entry name" value="AAA+_ATPase"/>
</dbReference>
<dbReference type="InterPro" id="IPR000897">
    <property type="entry name" value="SRP54_GTPase_dom"/>
</dbReference>
<evidence type="ECO:0000256" key="4">
    <source>
        <dbReference type="ARBA" id="ARBA00022490"/>
    </source>
</evidence>
<feature type="region of interest" description="Disordered" evidence="10">
    <location>
        <begin position="29"/>
        <end position="72"/>
    </location>
</feature>
<reference evidence="12" key="1">
    <citation type="submission" date="2020-05" db="EMBL/GenBank/DDBJ databases">
        <authorList>
            <person name="Chiriac C."/>
            <person name="Salcher M."/>
            <person name="Ghai R."/>
            <person name="Kavagutti S V."/>
        </authorList>
    </citation>
    <scope>NUCLEOTIDE SEQUENCE</scope>
</reference>
<dbReference type="HAMAP" id="MF_00920">
    <property type="entry name" value="FtsY"/>
    <property type="match status" value="1"/>
</dbReference>
<feature type="domain" description="SRP54-type proteins GTP-binding" evidence="11">
    <location>
        <begin position="389"/>
        <end position="402"/>
    </location>
</feature>
<dbReference type="Pfam" id="PF00448">
    <property type="entry name" value="SRP54"/>
    <property type="match status" value="1"/>
</dbReference>
<organism evidence="12">
    <name type="scientific">freshwater metagenome</name>
    <dbReference type="NCBI Taxonomy" id="449393"/>
    <lineage>
        <taxon>unclassified sequences</taxon>
        <taxon>metagenomes</taxon>
        <taxon>ecological metagenomes</taxon>
    </lineage>
</organism>
<dbReference type="SMART" id="SM00962">
    <property type="entry name" value="SRP54"/>
    <property type="match status" value="1"/>
</dbReference>
<dbReference type="GO" id="GO:0003924">
    <property type="term" value="F:GTPase activity"/>
    <property type="evidence" value="ECO:0007669"/>
    <property type="project" value="TreeGrafter"/>
</dbReference>
<evidence type="ECO:0000256" key="10">
    <source>
        <dbReference type="SAM" id="MobiDB-lite"/>
    </source>
</evidence>
<evidence type="ECO:0000256" key="9">
    <source>
        <dbReference type="ARBA" id="ARBA00023170"/>
    </source>
</evidence>
<dbReference type="AlphaFoldDB" id="A0A6J6Z1K7"/>
<keyword evidence="4" id="KW-0963">Cytoplasm</keyword>
<accession>A0A6J6Z1K7</accession>
<dbReference type="InterPro" id="IPR036225">
    <property type="entry name" value="SRP/SRP_N"/>
</dbReference>
<evidence type="ECO:0000256" key="3">
    <source>
        <dbReference type="ARBA" id="ARBA00022475"/>
    </source>
</evidence>
<comment type="subcellular location">
    <subcellularLocation>
        <location evidence="1">Cell membrane</location>
        <topology evidence="1">Peripheral membrane protein</topology>
        <orientation evidence="1">Cytoplasmic side</orientation>
    </subcellularLocation>
</comment>
<dbReference type="SMART" id="SM00963">
    <property type="entry name" value="SRP54_N"/>
    <property type="match status" value="1"/>
</dbReference>
<gene>
    <name evidence="12" type="ORF">UFOPK3001_01784</name>
</gene>
<dbReference type="GO" id="GO:0005737">
    <property type="term" value="C:cytoplasm"/>
    <property type="evidence" value="ECO:0007669"/>
    <property type="project" value="UniProtKB-ARBA"/>
</dbReference>
<evidence type="ECO:0000256" key="2">
    <source>
        <dbReference type="ARBA" id="ARBA00008531"/>
    </source>
</evidence>
<dbReference type="PANTHER" id="PTHR43134:SF1">
    <property type="entry name" value="SIGNAL RECOGNITION PARTICLE RECEPTOR SUBUNIT ALPHA"/>
    <property type="match status" value="1"/>
</dbReference>
<dbReference type="Pfam" id="PF02881">
    <property type="entry name" value="SRP54_N"/>
    <property type="match status" value="1"/>
</dbReference>
<evidence type="ECO:0000313" key="12">
    <source>
        <dbReference type="EMBL" id="CAB4814363.1"/>
    </source>
</evidence>
<dbReference type="InterPro" id="IPR042101">
    <property type="entry name" value="SRP54_N_sf"/>
</dbReference>
<dbReference type="SMART" id="SM00382">
    <property type="entry name" value="AAA"/>
    <property type="match status" value="1"/>
</dbReference>
<dbReference type="Gene3D" id="1.20.120.140">
    <property type="entry name" value="Signal recognition particle SRP54, nucleotide-binding domain"/>
    <property type="match status" value="1"/>
</dbReference>
<keyword evidence="5" id="KW-0547">Nucleotide-binding</keyword>
<proteinExistence type="inferred from homology"/>
<dbReference type="NCBIfam" id="TIGR00064">
    <property type="entry name" value="ftsY"/>
    <property type="match status" value="1"/>
</dbReference>
<evidence type="ECO:0000256" key="7">
    <source>
        <dbReference type="ARBA" id="ARBA00023134"/>
    </source>
</evidence>
<dbReference type="Gene3D" id="3.40.50.300">
    <property type="entry name" value="P-loop containing nucleotide triphosphate hydrolases"/>
    <property type="match status" value="1"/>
</dbReference>
<keyword evidence="3" id="KW-1003">Cell membrane</keyword>
<feature type="compositionally biased region" description="Pro residues" evidence="10">
    <location>
        <begin position="42"/>
        <end position="51"/>
    </location>
</feature>
<sequence>MPAVLLILIAVVLVFGIGVLLVNRRRAGTAPPAVTAERREVPAPPPKPSPVKPSRAVPAPSTDEPVTHAEADEEISAEDLDAAFEESLADFEAEVALADIEEIEAETPAEPEDLERPKFRDRIAKARATFSGAFGGVRGRAGITAESWDELEEALLRADVGLRVTNGLLEPLRARVKSKEITDPDALLTALQGEMKARLADTDRSLRLEDRGGAGPNVWLFVGVNGVGKTTTIGKVAAQQRAEGHRVLLAAGDTFRAAAAEQLQTWAERSGAEFVRGSEGGDPSSVIFDGVQAAAARRCDLVLGDTAGRLQNKSNLMEELRKVRRVADREPGRVTEVLLVIDATTGQNGLVQAKEFGDVTEVTGVVLTKLDGSAKGGIVFAIETELGIPVKLVGLGESIGDLVAFDPDEFVDALFGE</sequence>
<dbReference type="InterPro" id="IPR004390">
    <property type="entry name" value="SR_rcpt_FtsY"/>
</dbReference>
<dbReference type="PANTHER" id="PTHR43134">
    <property type="entry name" value="SIGNAL RECOGNITION PARTICLE RECEPTOR SUBUNIT ALPHA"/>
    <property type="match status" value="1"/>
</dbReference>
<evidence type="ECO:0000256" key="1">
    <source>
        <dbReference type="ARBA" id="ARBA00004413"/>
    </source>
</evidence>
<evidence type="ECO:0000259" key="11">
    <source>
        <dbReference type="PROSITE" id="PS00300"/>
    </source>
</evidence>
<dbReference type="SUPFAM" id="SSF52540">
    <property type="entry name" value="P-loop containing nucleoside triphosphate hydrolases"/>
    <property type="match status" value="1"/>
</dbReference>
<protein>
    <submittedName>
        <fullName evidence="12">Unannotated protein</fullName>
    </submittedName>
</protein>
<evidence type="ECO:0000256" key="8">
    <source>
        <dbReference type="ARBA" id="ARBA00023136"/>
    </source>
</evidence>
<name>A0A6J6Z1K7_9ZZZZ</name>
<dbReference type="InterPro" id="IPR027417">
    <property type="entry name" value="P-loop_NTPase"/>
</dbReference>
<evidence type="ECO:0000256" key="6">
    <source>
        <dbReference type="ARBA" id="ARBA00022801"/>
    </source>
</evidence>
<evidence type="ECO:0000256" key="5">
    <source>
        <dbReference type="ARBA" id="ARBA00022741"/>
    </source>
</evidence>
<keyword evidence="8" id="KW-0472">Membrane</keyword>